<dbReference type="PANTHER" id="PTHR32071">
    <property type="entry name" value="TRANSCRIPTIONAL REGULATORY PROTEIN"/>
    <property type="match status" value="1"/>
</dbReference>
<dbReference type="EMBL" id="VSSQ01000879">
    <property type="protein sequence ID" value="MPM02576.1"/>
    <property type="molecule type" value="Genomic_DNA"/>
</dbReference>
<protein>
    <submittedName>
        <fullName evidence="6">Anaerobic nitric oxide reductase transcription regulator NorR</fullName>
    </submittedName>
</protein>
<dbReference type="GO" id="GO:0043565">
    <property type="term" value="F:sequence-specific DNA binding"/>
    <property type="evidence" value="ECO:0007669"/>
    <property type="project" value="InterPro"/>
</dbReference>
<dbReference type="InterPro" id="IPR029016">
    <property type="entry name" value="GAF-like_dom_sf"/>
</dbReference>
<dbReference type="Gene3D" id="3.40.50.300">
    <property type="entry name" value="P-loop containing nucleotide triphosphate hydrolases"/>
    <property type="match status" value="1"/>
</dbReference>
<dbReference type="FunFam" id="3.40.50.300:FF:000006">
    <property type="entry name" value="DNA-binding transcriptional regulator NtrC"/>
    <property type="match status" value="1"/>
</dbReference>
<dbReference type="Pfam" id="PF00158">
    <property type="entry name" value="Sigma54_activat"/>
    <property type="match status" value="1"/>
</dbReference>
<dbReference type="Pfam" id="PF25601">
    <property type="entry name" value="AAA_lid_14"/>
    <property type="match status" value="1"/>
</dbReference>
<dbReference type="SUPFAM" id="SSF52540">
    <property type="entry name" value="P-loop containing nucleoside triphosphate hydrolases"/>
    <property type="match status" value="1"/>
</dbReference>
<dbReference type="InterPro" id="IPR027417">
    <property type="entry name" value="P-loop_NTPase"/>
</dbReference>
<sequence length="667" mass="76061">MCSEQRRWENLHDRWDLVKELPEPLPYFWKRCSGKQIDPSINIFPVYSDREFQKTKEESIKIYAYSNRFLHKMTEYFSRSRVGFALFDSKCCLLRLYGSDQFIDWCHSQNITIKTDWREDAIGANAVSVGMATRKSVAVVGSEHYCHALINTAMYFSPFIVDDDKATGKPIFFGGLALISPFENRNQDYLMMAAAAANDVALHLYTGNSFYELYYTETKGLLSVDVNTLTGKPHILYHNSAIFNILETPYANLSFKKVDTLFDPLPQNVEFWDIIKTNRKITDEDLTLSIRGKEDHYIVTTETYWQEHLGFRGIRFFITTAKEISYNVSKHIGNNALLTFDRILGNNSDFKNVISLAETIAKSDSNVLILGESGVGKDIFAQAIHNASERKNKPFIVVNCAAFPRDLIASELFGYEGGAFTGSKKGGNIGKFELANTGTIFLDEIGDMPLDLQATILRVIEQKSFMRLGSSLVTNVNVKVIAATNANLQQLIAQKKFRADLYYRLSTLRLNIPPLRERGEDIILLARHFIESVSRRIQKPNIMTLSDDAQKLLCQLPWHGNVRELQNLIEGVVQLFPIDVIEPKFIIDYLGLTNEYVQELAVDQRQKKITISSNFKSEEGTELAAITKKDIEDALVANQYNKTNTAKYLGISRKTLYRWMENYSISY</sequence>
<dbReference type="PANTHER" id="PTHR32071:SF57">
    <property type="entry name" value="C4-DICARBOXYLATE TRANSPORT TRANSCRIPTIONAL REGULATORY PROTEIN DCTD"/>
    <property type="match status" value="1"/>
</dbReference>
<keyword evidence="4" id="KW-0804">Transcription</keyword>
<dbReference type="Gene3D" id="1.10.10.60">
    <property type="entry name" value="Homeodomain-like"/>
    <property type="match status" value="1"/>
</dbReference>
<comment type="caution">
    <text evidence="6">The sequence shown here is derived from an EMBL/GenBank/DDBJ whole genome shotgun (WGS) entry which is preliminary data.</text>
</comment>
<accession>A0A644WFF6</accession>
<dbReference type="InterPro" id="IPR058031">
    <property type="entry name" value="AAA_lid_NorR"/>
</dbReference>
<reference evidence="6" key="1">
    <citation type="submission" date="2019-08" db="EMBL/GenBank/DDBJ databases">
        <authorList>
            <person name="Kucharzyk K."/>
            <person name="Murdoch R.W."/>
            <person name="Higgins S."/>
            <person name="Loffler F."/>
        </authorList>
    </citation>
    <scope>NUCLEOTIDE SEQUENCE</scope>
</reference>
<evidence type="ECO:0000256" key="1">
    <source>
        <dbReference type="ARBA" id="ARBA00022741"/>
    </source>
</evidence>
<organism evidence="6">
    <name type="scientific">bioreactor metagenome</name>
    <dbReference type="NCBI Taxonomy" id="1076179"/>
    <lineage>
        <taxon>unclassified sequences</taxon>
        <taxon>metagenomes</taxon>
        <taxon>ecological metagenomes</taxon>
    </lineage>
</organism>
<dbReference type="PROSITE" id="PS50045">
    <property type="entry name" value="SIGMA54_INTERACT_4"/>
    <property type="match status" value="1"/>
</dbReference>
<evidence type="ECO:0000256" key="4">
    <source>
        <dbReference type="ARBA" id="ARBA00023163"/>
    </source>
</evidence>
<dbReference type="InterPro" id="IPR009057">
    <property type="entry name" value="Homeodomain-like_sf"/>
</dbReference>
<dbReference type="Gene3D" id="1.10.8.60">
    <property type="match status" value="1"/>
</dbReference>
<dbReference type="InterPro" id="IPR025662">
    <property type="entry name" value="Sigma_54_int_dom_ATP-bd_1"/>
</dbReference>
<feature type="domain" description="Sigma-54 factor interaction" evidence="5">
    <location>
        <begin position="343"/>
        <end position="574"/>
    </location>
</feature>
<dbReference type="Pfam" id="PF02954">
    <property type="entry name" value="HTH_8"/>
    <property type="match status" value="1"/>
</dbReference>
<evidence type="ECO:0000256" key="2">
    <source>
        <dbReference type="ARBA" id="ARBA00022840"/>
    </source>
</evidence>
<dbReference type="InterPro" id="IPR002197">
    <property type="entry name" value="HTH_Fis"/>
</dbReference>
<dbReference type="PROSITE" id="PS00676">
    <property type="entry name" value="SIGMA54_INTERACT_2"/>
    <property type="match status" value="1"/>
</dbReference>
<proteinExistence type="predicted"/>
<dbReference type="AlphaFoldDB" id="A0A644WFF6"/>
<keyword evidence="2" id="KW-0067">ATP-binding</keyword>
<keyword evidence="1" id="KW-0547">Nucleotide-binding</keyword>
<gene>
    <name evidence="6" type="primary">norR_61</name>
    <name evidence="6" type="ORF">SDC9_48825</name>
</gene>
<dbReference type="SMART" id="SM00382">
    <property type="entry name" value="AAA"/>
    <property type="match status" value="1"/>
</dbReference>
<dbReference type="PROSITE" id="PS00675">
    <property type="entry name" value="SIGMA54_INTERACT_1"/>
    <property type="match status" value="1"/>
</dbReference>
<evidence type="ECO:0000313" key="6">
    <source>
        <dbReference type="EMBL" id="MPM02576.1"/>
    </source>
</evidence>
<evidence type="ECO:0000256" key="3">
    <source>
        <dbReference type="ARBA" id="ARBA00023015"/>
    </source>
</evidence>
<keyword evidence="3" id="KW-0805">Transcription regulation</keyword>
<dbReference type="InterPro" id="IPR003593">
    <property type="entry name" value="AAA+_ATPase"/>
</dbReference>
<evidence type="ECO:0000259" key="5">
    <source>
        <dbReference type="PROSITE" id="PS50045"/>
    </source>
</evidence>
<dbReference type="CDD" id="cd00009">
    <property type="entry name" value="AAA"/>
    <property type="match status" value="1"/>
</dbReference>
<name>A0A644WFF6_9ZZZZ</name>
<dbReference type="InterPro" id="IPR025943">
    <property type="entry name" value="Sigma_54_int_dom_ATP-bd_2"/>
</dbReference>
<dbReference type="SUPFAM" id="SSF46689">
    <property type="entry name" value="Homeodomain-like"/>
    <property type="match status" value="1"/>
</dbReference>
<dbReference type="GO" id="GO:0005524">
    <property type="term" value="F:ATP binding"/>
    <property type="evidence" value="ECO:0007669"/>
    <property type="project" value="UniProtKB-KW"/>
</dbReference>
<dbReference type="Gene3D" id="3.30.450.40">
    <property type="match status" value="1"/>
</dbReference>
<dbReference type="InterPro" id="IPR002078">
    <property type="entry name" value="Sigma_54_int"/>
</dbReference>
<dbReference type="GO" id="GO:0006355">
    <property type="term" value="P:regulation of DNA-templated transcription"/>
    <property type="evidence" value="ECO:0007669"/>
    <property type="project" value="InterPro"/>
</dbReference>